<dbReference type="InterPro" id="IPR038869">
    <property type="entry name" value="DLT1"/>
</dbReference>
<dbReference type="GO" id="GO:0016020">
    <property type="term" value="C:membrane"/>
    <property type="evidence" value="ECO:0007669"/>
    <property type="project" value="UniProtKB-SubCell"/>
</dbReference>
<feature type="region of interest" description="Disordered" evidence="8">
    <location>
        <begin position="360"/>
        <end position="387"/>
    </location>
</feature>
<accession>A0A4S8SDP8</accession>
<evidence type="ECO:0000256" key="1">
    <source>
        <dbReference type="ARBA" id="ARBA00002489"/>
    </source>
</evidence>
<evidence type="ECO:0000256" key="4">
    <source>
        <dbReference type="ARBA" id="ARBA00022692"/>
    </source>
</evidence>
<evidence type="ECO:0000256" key="2">
    <source>
        <dbReference type="ARBA" id="ARBA00005550"/>
    </source>
</evidence>
<feature type="compositionally biased region" description="Low complexity" evidence="8">
    <location>
        <begin position="432"/>
        <end position="451"/>
    </location>
</feature>
<comment type="subcellular location">
    <subcellularLocation>
        <location evidence="7">Membrane</location>
        <topology evidence="7">Multi-pass membrane protein</topology>
    </subcellularLocation>
</comment>
<feature type="compositionally biased region" description="Polar residues" evidence="8">
    <location>
        <begin position="376"/>
        <end position="387"/>
    </location>
</feature>
<feature type="compositionally biased region" description="Low complexity" evidence="8">
    <location>
        <begin position="305"/>
        <end position="326"/>
    </location>
</feature>
<comment type="caution">
    <text evidence="9">The sequence shown here is derived from an EMBL/GenBank/DDBJ whole genome shotgun (WGS) entry which is preliminary data.</text>
</comment>
<organism evidence="9 10">
    <name type="scientific">Aureobasidium pullulans</name>
    <name type="common">Black yeast</name>
    <name type="synonym">Pullularia pullulans</name>
    <dbReference type="NCBI Taxonomy" id="5580"/>
    <lineage>
        <taxon>Eukaryota</taxon>
        <taxon>Fungi</taxon>
        <taxon>Dikarya</taxon>
        <taxon>Ascomycota</taxon>
        <taxon>Pezizomycotina</taxon>
        <taxon>Dothideomycetes</taxon>
        <taxon>Dothideomycetidae</taxon>
        <taxon>Dothideales</taxon>
        <taxon>Saccotheciaceae</taxon>
        <taxon>Aureobasidium</taxon>
    </lineage>
</organism>
<proteinExistence type="inferred from homology"/>
<evidence type="ECO:0000256" key="5">
    <source>
        <dbReference type="ARBA" id="ARBA00022989"/>
    </source>
</evidence>
<evidence type="ECO:0000313" key="9">
    <source>
        <dbReference type="EMBL" id="THV68611.1"/>
    </source>
</evidence>
<comment type="function">
    <text evidence="1 7">Required for growth under high-pressure and low-temperature conditions.</text>
</comment>
<gene>
    <name evidence="7" type="primary">DLT1</name>
    <name evidence="9" type="ORF">D6D28_06552</name>
</gene>
<keyword evidence="6 7" id="KW-0472">Membrane</keyword>
<dbReference type="PANTHER" id="PTHR40021">
    <property type="entry name" value="DEFECT AT LOW TEMPERATURE PROTEIN 1"/>
    <property type="match status" value="1"/>
</dbReference>
<dbReference type="Proteomes" id="UP000304951">
    <property type="component" value="Unassembled WGS sequence"/>
</dbReference>
<name>A0A4S8SDP8_AURPU</name>
<feature type="region of interest" description="Disordered" evidence="8">
    <location>
        <begin position="304"/>
        <end position="326"/>
    </location>
</feature>
<feature type="region of interest" description="Disordered" evidence="8">
    <location>
        <begin position="133"/>
        <end position="152"/>
    </location>
</feature>
<sequence>MVKRLRLPFRIPFFRIFYSTTYTTLFLLILLLLAITPATLIYTALRASAFQYVFEIGGVYVLVIIFTLFIYSSRLYTNRSVLAAVGKSWIPVQPGEVSKNVRKEVVKAANRCALIAFETKPRNLQPELIRLKKQDDDSSHDGHDGDSTTVGKIVQVDSQSPPWGRVSHAGWSSPSQLDANLAPHIQFRTVVMELPNLVEARAVSLAPPDTSFDIPKDGTATADEQVVNLLSRKPTADMRSYLAQLSSLGLIPPDAGQDFVQRYEHARFSPIPINEAEFEDLMSAFAHLLANMNQLPPRVIDMAHSQSSELSSSETSSLSSISSRSDSISSSIAGSVFRARMPGSRLPSFYTPRASISVARTPSPTARRAVPYSTPRPHTSQTGNTVYRTPSQQTIDTINSVLRTTPRGRQGLMIDDGGSPTNSLHRLESHESQQSVIRSRVPSSVRRSPYR</sequence>
<feature type="transmembrane region" description="Helical" evidence="7">
    <location>
        <begin position="49"/>
        <end position="71"/>
    </location>
</feature>
<comment type="similarity">
    <text evidence="2 7">Belongs to the DLT1 family.</text>
</comment>
<feature type="transmembrane region" description="Helical" evidence="7">
    <location>
        <begin position="21"/>
        <end position="43"/>
    </location>
</feature>
<evidence type="ECO:0000256" key="7">
    <source>
        <dbReference type="RuleBase" id="RU367100"/>
    </source>
</evidence>
<protein>
    <recommendedName>
        <fullName evidence="3 7">Defect at low temperature protein 1</fullName>
    </recommendedName>
</protein>
<keyword evidence="5 7" id="KW-1133">Transmembrane helix</keyword>
<evidence type="ECO:0000256" key="6">
    <source>
        <dbReference type="ARBA" id="ARBA00023136"/>
    </source>
</evidence>
<dbReference type="PANTHER" id="PTHR40021:SF1">
    <property type="entry name" value="DEFECT AT LOW TEMPERATURE PROTEIN 1"/>
    <property type="match status" value="1"/>
</dbReference>
<evidence type="ECO:0000256" key="8">
    <source>
        <dbReference type="SAM" id="MobiDB-lite"/>
    </source>
</evidence>
<dbReference type="AlphaFoldDB" id="A0A4S8SDP8"/>
<keyword evidence="4 7" id="KW-0812">Transmembrane</keyword>
<feature type="region of interest" description="Disordered" evidence="8">
    <location>
        <begin position="407"/>
        <end position="451"/>
    </location>
</feature>
<feature type="compositionally biased region" description="Basic and acidic residues" evidence="8">
    <location>
        <begin position="133"/>
        <end position="146"/>
    </location>
</feature>
<dbReference type="EMBL" id="QZAF01000308">
    <property type="protein sequence ID" value="THV68611.1"/>
    <property type="molecule type" value="Genomic_DNA"/>
</dbReference>
<evidence type="ECO:0000256" key="3">
    <source>
        <dbReference type="ARBA" id="ARBA00021353"/>
    </source>
</evidence>
<reference evidence="9 10" key="1">
    <citation type="submission" date="2018-10" db="EMBL/GenBank/DDBJ databases">
        <title>Fifty Aureobasidium pullulans genomes reveal a recombining polyextremotolerant generalist.</title>
        <authorList>
            <person name="Gostincar C."/>
            <person name="Turk M."/>
            <person name="Zajc J."/>
            <person name="Gunde-Cimerman N."/>
        </authorList>
    </citation>
    <scope>NUCLEOTIDE SEQUENCE [LARGE SCALE GENOMIC DNA]</scope>
    <source>
        <strain evidence="9 10">EXF-11900</strain>
    </source>
</reference>
<evidence type="ECO:0000313" key="10">
    <source>
        <dbReference type="Proteomes" id="UP000304951"/>
    </source>
</evidence>